<dbReference type="AlphaFoldDB" id="A0A4Y9T112"/>
<feature type="signal peptide" evidence="2">
    <location>
        <begin position="1"/>
        <end position="26"/>
    </location>
</feature>
<dbReference type="Gene3D" id="2.60.120.260">
    <property type="entry name" value="Galactose-binding domain-like"/>
    <property type="match status" value="1"/>
</dbReference>
<protein>
    <submittedName>
        <fullName evidence="3">DUF3999 family protein</fullName>
    </submittedName>
</protein>
<keyword evidence="4" id="KW-1185">Reference proteome</keyword>
<keyword evidence="1" id="KW-0812">Transmembrane</keyword>
<dbReference type="RefSeq" id="WP_135189156.1">
    <property type="nucleotide sequence ID" value="NZ_SPUM01000045.1"/>
</dbReference>
<dbReference type="InterPro" id="IPR025060">
    <property type="entry name" value="DUF3999"/>
</dbReference>
<keyword evidence="1" id="KW-1133">Transmembrane helix</keyword>
<evidence type="ECO:0000313" key="3">
    <source>
        <dbReference type="EMBL" id="TFW33114.1"/>
    </source>
</evidence>
<feature type="transmembrane region" description="Helical" evidence="1">
    <location>
        <begin position="453"/>
        <end position="474"/>
    </location>
</feature>
<dbReference type="Pfam" id="PF13163">
    <property type="entry name" value="DUF3999"/>
    <property type="match status" value="1"/>
</dbReference>
<dbReference type="EMBL" id="SPUM01000045">
    <property type="protein sequence ID" value="TFW33114.1"/>
    <property type="molecule type" value="Genomic_DNA"/>
</dbReference>
<dbReference type="Proteomes" id="UP000297258">
    <property type="component" value="Unassembled WGS sequence"/>
</dbReference>
<keyword evidence="1" id="KW-0472">Membrane</keyword>
<reference evidence="3 4" key="1">
    <citation type="submission" date="2019-03" db="EMBL/GenBank/DDBJ databases">
        <title>Draft genome of Massilia hortus sp. nov., a novel bacterial species of the Oxalobacteraceae family.</title>
        <authorList>
            <person name="Peta V."/>
            <person name="Raths R."/>
            <person name="Bucking H."/>
        </authorList>
    </citation>
    <scope>NUCLEOTIDE SEQUENCE [LARGE SCALE GENOMIC DNA]</scope>
    <source>
        <strain evidence="3 4">ONC3</strain>
    </source>
</reference>
<name>A0A4Y9T112_9BURK</name>
<proteinExistence type="predicted"/>
<evidence type="ECO:0000256" key="1">
    <source>
        <dbReference type="SAM" id="Phobius"/>
    </source>
</evidence>
<evidence type="ECO:0000313" key="4">
    <source>
        <dbReference type="Proteomes" id="UP000297258"/>
    </source>
</evidence>
<gene>
    <name evidence="3" type="ORF">E4O92_07580</name>
</gene>
<comment type="caution">
    <text evidence="3">The sequence shown here is derived from an EMBL/GenBank/DDBJ whole genome shotgun (WGS) entry which is preliminary data.</text>
</comment>
<accession>A0A4Y9T112</accession>
<dbReference type="OrthoDB" id="5405606at2"/>
<organism evidence="3 4">
    <name type="scientific">Massilia horti</name>
    <dbReference type="NCBI Taxonomy" id="2562153"/>
    <lineage>
        <taxon>Bacteria</taxon>
        <taxon>Pseudomonadati</taxon>
        <taxon>Pseudomonadota</taxon>
        <taxon>Betaproteobacteria</taxon>
        <taxon>Burkholderiales</taxon>
        <taxon>Oxalobacteraceae</taxon>
        <taxon>Telluria group</taxon>
        <taxon>Massilia</taxon>
    </lineage>
</organism>
<sequence length="491" mass="53140">MRSLSCLALSALFGFVLTPISPAVMAAAEPTTRDSAAEYSHLIPLTVSGRQGIVQFQLPRDAYLRSHSANLNDLRLFDADGRKLSFSLTAPPAQSRTSRRAAPVRIFPVFEAGRAGSPLPHGLEIRTSADGSVLSVTTRGTVALNQPADLLSSLILDIGPAAGPDGKQAGQLIDALRLTLPAGTSNYSARVAVEVSDDLKSWRTVGESNLNWLVNNQTEQIANDRLEFAPTASRYVRLSWVEGNPIEFAKIIAEFPIASSSPRHVETLLVAAQPGRFGQDLFYPTPVAIPVEKLGLQLTQQNVSLPAVLGQYVERPSRNLRADRTYEFTPKLKATFFQFAQDGARRASGDLPIASTHAENWVLRPDGPLTEQPALRITWSPATIVFVANGRQPFTLAVGRPDAQSAQLPLSQVAPGFTADELRAVEQAVPGATREQTPTAPNQTMSPVESARWRIVVLWAILILGVAILGFMAWKLTAQMRNESGDRTSNT</sequence>
<evidence type="ECO:0000256" key="2">
    <source>
        <dbReference type="SAM" id="SignalP"/>
    </source>
</evidence>
<feature type="chain" id="PRO_5021449042" evidence="2">
    <location>
        <begin position="27"/>
        <end position="491"/>
    </location>
</feature>
<keyword evidence="2" id="KW-0732">Signal</keyword>